<organism evidence="14 15">
    <name type="scientific">Pleurodeles waltl</name>
    <name type="common">Iberian ribbed newt</name>
    <dbReference type="NCBI Taxonomy" id="8319"/>
    <lineage>
        <taxon>Eukaryota</taxon>
        <taxon>Metazoa</taxon>
        <taxon>Chordata</taxon>
        <taxon>Craniata</taxon>
        <taxon>Vertebrata</taxon>
        <taxon>Euteleostomi</taxon>
        <taxon>Amphibia</taxon>
        <taxon>Batrachia</taxon>
        <taxon>Caudata</taxon>
        <taxon>Salamandroidea</taxon>
        <taxon>Salamandridae</taxon>
        <taxon>Pleurodelinae</taxon>
        <taxon>Pleurodeles</taxon>
    </lineage>
</organism>
<evidence type="ECO:0000259" key="13">
    <source>
        <dbReference type="PROSITE" id="PS50262"/>
    </source>
</evidence>
<sequence>MLVQGLGRTKHVPVRYRTRFKTLRIHLGKFMENQTKVDEFVLLGLTDIPELQAVLFMVFLLIYMATVLGNCTIITVAWIDPRLHSPMYFFIANLSFLDLCYSSATVPKMLDHFLAERKTISFVGCALQMLFFMTFAGTEAFLLAAMAYDRYVAICLPLRYTGVMSRGACDALVAGSWVAGTGDSLIHTILAFQLTFCKSRTVNHFFCDIVPVLQLSCSNTTRNQIVLLAFGALIGMSSFTLTLTSYVKIVTAVLRIKSTEGRSKAFSTCSSHLLVVILFYVTIMSTYLRPGSSSELDKNSQLAVLYAVLTPLLNPFIFSLRNKAVVEALWRVSGRRGGIQ</sequence>
<dbReference type="PROSITE" id="PS00237">
    <property type="entry name" value="G_PROTEIN_RECEP_F1_1"/>
    <property type="match status" value="1"/>
</dbReference>
<keyword evidence="6 12" id="KW-1133">Transmembrane helix</keyword>
<evidence type="ECO:0000256" key="1">
    <source>
        <dbReference type="ARBA" id="ARBA00004651"/>
    </source>
</evidence>
<dbReference type="PRINTS" id="PR00237">
    <property type="entry name" value="GPCRRHODOPSN"/>
</dbReference>
<keyword evidence="8 12" id="KW-0472">Membrane</keyword>
<dbReference type="CDD" id="cd13954">
    <property type="entry name" value="7tmA_OR"/>
    <property type="match status" value="1"/>
</dbReference>
<evidence type="ECO:0000256" key="12">
    <source>
        <dbReference type="RuleBase" id="RU363047"/>
    </source>
</evidence>
<dbReference type="GO" id="GO:0004984">
    <property type="term" value="F:olfactory receptor activity"/>
    <property type="evidence" value="ECO:0007669"/>
    <property type="project" value="InterPro"/>
</dbReference>
<keyword evidence="10 11" id="KW-0807">Transducer</keyword>
<dbReference type="FunFam" id="1.20.1070.10:FF:000001">
    <property type="entry name" value="Olfactory receptor"/>
    <property type="match status" value="1"/>
</dbReference>
<dbReference type="PRINTS" id="PR00245">
    <property type="entry name" value="OLFACTORYR"/>
</dbReference>
<proteinExistence type="inferred from homology"/>
<feature type="transmembrane region" description="Helical" evidence="12">
    <location>
        <begin position="85"/>
        <end position="104"/>
    </location>
</feature>
<evidence type="ECO:0000313" key="15">
    <source>
        <dbReference type="Proteomes" id="UP001066276"/>
    </source>
</evidence>
<dbReference type="InterPro" id="IPR000725">
    <property type="entry name" value="Olfact_rcpt"/>
</dbReference>
<accession>A0AAV7SVJ2</accession>
<dbReference type="SUPFAM" id="SSF81321">
    <property type="entry name" value="Family A G protein-coupled receptor-like"/>
    <property type="match status" value="1"/>
</dbReference>
<dbReference type="GO" id="GO:0004930">
    <property type="term" value="F:G protein-coupled receptor activity"/>
    <property type="evidence" value="ECO:0007669"/>
    <property type="project" value="UniProtKB-KW"/>
</dbReference>
<keyword evidence="4 11" id="KW-0812">Transmembrane</keyword>
<dbReference type="GO" id="GO:0005886">
    <property type="term" value="C:plasma membrane"/>
    <property type="evidence" value="ECO:0007669"/>
    <property type="project" value="UniProtKB-SubCell"/>
</dbReference>
<feature type="transmembrane region" description="Helical" evidence="12">
    <location>
        <begin position="225"/>
        <end position="244"/>
    </location>
</feature>
<comment type="similarity">
    <text evidence="11">Belongs to the G-protein coupled receptor 1 family.</text>
</comment>
<keyword evidence="5 12" id="KW-0552">Olfaction</keyword>
<dbReference type="Gene3D" id="1.20.1070.10">
    <property type="entry name" value="Rhodopsin 7-helix transmembrane proteins"/>
    <property type="match status" value="1"/>
</dbReference>
<dbReference type="PROSITE" id="PS50262">
    <property type="entry name" value="G_PROTEIN_RECEP_F1_2"/>
    <property type="match status" value="1"/>
</dbReference>
<evidence type="ECO:0000256" key="2">
    <source>
        <dbReference type="ARBA" id="ARBA00022475"/>
    </source>
</evidence>
<evidence type="ECO:0000313" key="14">
    <source>
        <dbReference type="EMBL" id="KAJ1168205.1"/>
    </source>
</evidence>
<evidence type="ECO:0000256" key="4">
    <source>
        <dbReference type="ARBA" id="ARBA00022692"/>
    </source>
</evidence>
<reference evidence="14" key="1">
    <citation type="journal article" date="2022" name="bioRxiv">
        <title>Sequencing and chromosome-scale assembly of the giantPleurodeles waltlgenome.</title>
        <authorList>
            <person name="Brown T."/>
            <person name="Elewa A."/>
            <person name="Iarovenko S."/>
            <person name="Subramanian E."/>
            <person name="Araus A.J."/>
            <person name="Petzold A."/>
            <person name="Susuki M."/>
            <person name="Suzuki K.-i.T."/>
            <person name="Hayashi T."/>
            <person name="Toyoda A."/>
            <person name="Oliveira C."/>
            <person name="Osipova E."/>
            <person name="Leigh N.D."/>
            <person name="Simon A."/>
            <person name="Yun M.H."/>
        </authorList>
    </citation>
    <scope>NUCLEOTIDE SEQUENCE</scope>
    <source>
        <strain evidence="14">20211129_DDA</strain>
        <tissue evidence="14">Liver</tissue>
    </source>
</reference>
<dbReference type="InterPro" id="IPR000276">
    <property type="entry name" value="GPCR_Rhodpsn"/>
</dbReference>
<feature type="domain" description="G-protein coupled receptors family 1 profile" evidence="13">
    <location>
        <begin position="69"/>
        <end position="318"/>
    </location>
</feature>
<gene>
    <name evidence="14" type="ORF">NDU88_000154</name>
</gene>
<keyword evidence="7 11" id="KW-0297">G-protein coupled receptor</keyword>
<dbReference type="InterPro" id="IPR050516">
    <property type="entry name" value="Olfactory_GPCR"/>
</dbReference>
<evidence type="ECO:0000256" key="10">
    <source>
        <dbReference type="ARBA" id="ARBA00023224"/>
    </source>
</evidence>
<evidence type="ECO:0000256" key="3">
    <source>
        <dbReference type="ARBA" id="ARBA00022606"/>
    </source>
</evidence>
<keyword evidence="2 12" id="KW-1003">Cell membrane</keyword>
<protein>
    <recommendedName>
        <fullName evidence="12">Olfactory receptor</fullName>
    </recommendedName>
</protein>
<evidence type="ECO:0000256" key="7">
    <source>
        <dbReference type="ARBA" id="ARBA00023040"/>
    </source>
</evidence>
<keyword evidence="9 11" id="KW-0675">Receptor</keyword>
<evidence type="ECO:0000256" key="8">
    <source>
        <dbReference type="ARBA" id="ARBA00023136"/>
    </source>
</evidence>
<evidence type="ECO:0000256" key="11">
    <source>
        <dbReference type="RuleBase" id="RU000688"/>
    </source>
</evidence>
<evidence type="ECO:0000256" key="6">
    <source>
        <dbReference type="ARBA" id="ARBA00022989"/>
    </source>
</evidence>
<dbReference type="Pfam" id="PF13853">
    <property type="entry name" value="7tm_4"/>
    <property type="match status" value="1"/>
</dbReference>
<dbReference type="Proteomes" id="UP001066276">
    <property type="component" value="Chromosome 4_1"/>
</dbReference>
<feature type="transmembrane region" description="Helical" evidence="12">
    <location>
        <begin position="53"/>
        <end position="79"/>
    </location>
</feature>
<feature type="transmembrane region" description="Helical" evidence="12">
    <location>
        <begin position="303"/>
        <end position="321"/>
    </location>
</feature>
<dbReference type="AlphaFoldDB" id="A0AAV7SVJ2"/>
<feature type="transmembrane region" description="Helical" evidence="12">
    <location>
        <begin position="125"/>
        <end position="148"/>
    </location>
</feature>
<evidence type="ECO:0000256" key="5">
    <source>
        <dbReference type="ARBA" id="ARBA00022725"/>
    </source>
</evidence>
<dbReference type="PANTHER" id="PTHR26452">
    <property type="entry name" value="OLFACTORY RECEPTOR"/>
    <property type="match status" value="1"/>
</dbReference>
<dbReference type="EMBL" id="JANPWB010000007">
    <property type="protein sequence ID" value="KAJ1168205.1"/>
    <property type="molecule type" value="Genomic_DNA"/>
</dbReference>
<evidence type="ECO:0000256" key="9">
    <source>
        <dbReference type="ARBA" id="ARBA00023170"/>
    </source>
</evidence>
<dbReference type="InterPro" id="IPR017452">
    <property type="entry name" value="GPCR_Rhodpsn_7TM"/>
</dbReference>
<keyword evidence="3 12" id="KW-0716">Sensory transduction</keyword>
<keyword evidence="15" id="KW-1185">Reference proteome</keyword>
<comment type="subcellular location">
    <subcellularLocation>
        <location evidence="1 12">Cell membrane</location>
        <topology evidence="1 12">Multi-pass membrane protein</topology>
    </subcellularLocation>
</comment>
<name>A0AAV7SVJ2_PLEWA</name>
<feature type="transmembrane region" description="Helical" evidence="12">
    <location>
        <begin position="265"/>
        <end position="283"/>
    </location>
</feature>
<comment type="caution">
    <text evidence="14">The sequence shown here is derived from an EMBL/GenBank/DDBJ whole genome shotgun (WGS) entry which is preliminary data.</text>
</comment>